<dbReference type="PANTHER" id="PTHR33540:SF2">
    <property type="entry name" value="TRNA THREONYLCARBAMOYLADENOSINE BIOSYNTHESIS PROTEIN TSAE"/>
    <property type="match status" value="1"/>
</dbReference>
<dbReference type="Gene3D" id="3.40.50.300">
    <property type="entry name" value="P-loop containing nucleotide triphosphate hydrolases"/>
    <property type="match status" value="1"/>
</dbReference>
<keyword evidence="5" id="KW-0819">tRNA processing</keyword>
<keyword evidence="8" id="KW-0067">ATP-binding</keyword>
<sequence>MSYVVEVEGEAAMHQLGGDLARALVGHGVVYLEGNLGMGKTTLSRGMIRGLGHEGAVKSPTFTLVEPYELAGATVYHFDLYRLADPEELEFLGVRDYFSADSLCLVEWPEKGAGVLPRPDLTITISIEGEGRRLLLAGQTEHGRASCQRLQQKRSMAERD</sequence>
<dbReference type="InterPro" id="IPR027417">
    <property type="entry name" value="P-loop_NTPase"/>
</dbReference>
<dbReference type="Proteomes" id="UP000275199">
    <property type="component" value="Unassembled WGS sequence"/>
</dbReference>
<reference evidence="11 12" key="1">
    <citation type="submission" date="2018-11" db="EMBL/GenBank/DDBJ databases">
        <authorList>
            <person name="Jang G.I."/>
            <person name="Hwang C.Y."/>
        </authorList>
    </citation>
    <scope>NUCLEOTIDE SEQUENCE [LARGE SCALE GENOMIC DNA]</scope>
    <source>
        <strain evidence="11 12">SSM26</strain>
    </source>
</reference>
<evidence type="ECO:0000256" key="3">
    <source>
        <dbReference type="ARBA" id="ARBA00019010"/>
    </source>
</evidence>
<evidence type="ECO:0000256" key="8">
    <source>
        <dbReference type="ARBA" id="ARBA00022840"/>
    </source>
</evidence>
<keyword evidence="12" id="KW-1185">Reference proteome</keyword>
<dbReference type="EMBL" id="RKKU01000001">
    <property type="protein sequence ID" value="ROZ88212.1"/>
    <property type="molecule type" value="Genomic_DNA"/>
</dbReference>
<comment type="subcellular location">
    <subcellularLocation>
        <location evidence="1">Cytoplasm</location>
    </subcellularLocation>
</comment>
<dbReference type="SUPFAM" id="SSF52540">
    <property type="entry name" value="P-loop containing nucleoside triphosphate hydrolases"/>
    <property type="match status" value="1"/>
</dbReference>
<evidence type="ECO:0000256" key="2">
    <source>
        <dbReference type="ARBA" id="ARBA00007599"/>
    </source>
</evidence>
<name>A0ABX9XRK7_9PSED</name>
<evidence type="ECO:0000256" key="7">
    <source>
        <dbReference type="ARBA" id="ARBA00022741"/>
    </source>
</evidence>
<comment type="caution">
    <text evidence="11">The sequence shown here is derived from an EMBL/GenBank/DDBJ whole genome shotgun (WGS) entry which is preliminary data.</text>
</comment>
<evidence type="ECO:0000256" key="4">
    <source>
        <dbReference type="ARBA" id="ARBA00022490"/>
    </source>
</evidence>
<accession>A0ABX9XRK7</accession>
<dbReference type="InterPro" id="IPR003442">
    <property type="entry name" value="T6A_TsaE"/>
</dbReference>
<dbReference type="RefSeq" id="WP_123887646.1">
    <property type="nucleotide sequence ID" value="NZ_JBPYCX010000001.1"/>
</dbReference>
<organism evidence="11 12">
    <name type="scientific">Pseudomonas neustonica</name>
    <dbReference type="NCBI Taxonomy" id="2487346"/>
    <lineage>
        <taxon>Bacteria</taxon>
        <taxon>Pseudomonadati</taxon>
        <taxon>Pseudomonadota</taxon>
        <taxon>Gammaproteobacteria</taxon>
        <taxon>Pseudomonadales</taxon>
        <taxon>Pseudomonadaceae</taxon>
        <taxon>Pseudomonas</taxon>
    </lineage>
</organism>
<keyword evidence="4" id="KW-0963">Cytoplasm</keyword>
<evidence type="ECO:0000256" key="10">
    <source>
        <dbReference type="ARBA" id="ARBA00032441"/>
    </source>
</evidence>
<dbReference type="Pfam" id="PF02367">
    <property type="entry name" value="TsaE"/>
    <property type="match status" value="1"/>
</dbReference>
<evidence type="ECO:0000313" key="11">
    <source>
        <dbReference type="EMBL" id="ROZ88212.1"/>
    </source>
</evidence>
<evidence type="ECO:0000256" key="5">
    <source>
        <dbReference type="ARBA" id="ARBA00022694"/>
    </source>
</evidence>
<comment type="similarity">
    <text evidence="2">Belongs to the TsaE family.</text>
</comment>
<evidence type="ECO:0000313" key="12">
    <source>
        <dbReference type="Proteomes" id="UP000275199"/>
    </source>
</evidence>
<dbReference type="NCBIfam" id="TIGR00150">
    <property type="entry name" value="T6A_YjeE"/>
    <property type="match status" value="1"/>
</dbReference>
<dbReference type="PANTHER" id="PTHR33540">
    <property type="entry name" value="TRNA THREONYLCARBAMOYLADENOSINE BIOSYNTHESIS PROTEIN TSAE"/>
    <property type="match status" value="1"/>
</dbReference>
<evidence type="ECO:0000256" key="1">
    <source>
        <dbReference type="ARBA" id="ARBA00004496"/>
    </source>
</evidence>
<gene>
    <name evidence="11" type="primary">tsaE</name>
    <name evidence="11" type="ORF">EF096_00490</name>
</gene>
<keyword evidence="6" id="KW-0479">Metal-binding</keyword>
<protein>
    <recommendedName>
        <fullName evidence="3">tRNA threonylcarbamoyladenosine biosynthesis protein TsaE</fullName>
    </recommendedName>
    <alternativeName>
        <fullName evidence="10">t(6)A37 threonylcarbamoyladenosine biosynthesis protein TsaE</fullName>
    </alternativeName>
</protein>
<keyword evidence="9" id="KW-0460">Magnesium</keyword>
<proteinExistence type="inferred from homology"/>
<evidence type="ECO:0000256" key="6">
    <source>
        <dbReference type="ARBA" id="ARBA00022723"/>
    </source>
</evidence>
<keyword evidence="7" id="KW-0547">Nucleotide-binding</keyword>
<evidence type="ECO:0000256" key="9">
    <source>
        <dbReference type="ARBA" id="ARBA00022842"/>
    </source>
</evidence>